<name>A0A2J7QGR5_9NEOP</name>
<dbReference type="Proteomes" id="UP000235965">
    <property type="component" value="Unassembled WGS sequence"/>
</dbReference>
<accession>A0A2J7QGR5</accession>
<keyword evidence="2" id="KW-1185">Reference proteome</keyword>
<gene>
    <name evidence="1" type="ORF">B7P43_G09210</name>
</gene>
<evidence type="ECO:0000313" key="1">
    <source>
        <dbReference type="EMBL" id="PNF27774.1"/>
    </source>
</evidence>
<dbReference type="InParanoid" id="A0A2J7QGR5"/>
<sequence length="97" mass="10596">AGHVARMGERRNAYRLLVGKQEGKSSQFDSGKVKNFLFSTSSTPAMGPTQPPIQWVPGGISSGLKRRGREANHSPLASAEVKKMWIYTSTPPYAFMA</sequence>
<reference evidence="1 2" key="1">
    <citation type="submission" date="2017-12" db="EMBL/GenBank/DDBJ databases">
        <title>Hemimetabolous genomes reveal molecular basis of termite eusociality.</title>
        <authorList>
            <person name="Harrison M.C."/>
            <person name="Jongepier E."/>
            <person name="Robertson H.M."/>
            <person name="Arning N."/>
            <person name="Bitard-Feildel T."/>
            <person name="Chao H."/>
            <person name="Childers C.P."/>
            <person name="Dinh H."/>
            <person name="Doddapaneni H."/>
            <person name="Dugan S."/>
            <person name="Gowin J."/>
            <person name="Greiner C."/>
            <person name="Han Y."/>
            <person name="Hu H."/>
            <person name="Hughes D.S.T."/>
            <person name="Huylmans A.-K."/>
            <person name="Kemena C."/>
            <person name="Kremer L.P.M."/>
            <person name="Lee S.L."/>
            <person name="Lopez-Ezquerra A."/>
            <person name="Mallet L."/>
            <person name="Monroy-Kuhn J.M."/>
            <person name="Moser A."/>
            <person name="Murali S.C."/>
            <person name="Muzny D.M."/>
            <person name="Otani S."/>
            <person name="Piulachs M.-D."/>
            <person name="Poelchau M."/>
            <person name="Qu J."/>
            <person name="Schaub F."/>
            <person name="Wada-Katsumata A."/>
            <person name="Worley K.C."/>
            <person name="Xie Q."/>
            <person name="Ylla G."/>
            <person name="Poulsen M."/>
            <person name="Gibbs R.A."/>
            <person name="Schal C."/>
            <person name="Richards S."/>
            <person name="Belles X."/>
            <person name="Korb J."/>
            <person name="Bornberg-Bauer E."/>
        </authorList>
    </citation>
    <scope>NUCLEOTIDE SEQUENCE [LARGE SCALE GENOMIC DNA]</scope>
    <source>
        <tissue evidence="1">Whole body</tissue>
    </source>
</reference>
<evidence type="ECO:0000313" key="2">
    <source>
        <dbReference type="Proteomes" id="UP000235965"/>
    </source>
</evidence>
<protein>
    <submittedName>
        <fullName evidence="1">Uncharacterized protein</fullName>
    </submittedName>
</protein>
<comment type="caution">
    <text evidence="1">The sequence shown here is derived from an EMBL/GenBank/DDBJ whole genome shotgun (WGS) entry which is preliminary data.</text>
</comment>
<organism evidence="1 2">
    <name type="scientific">Cryptotermes secundus</name>
    <dbReference type="NCBI Taxonomy" id="105785"/>
    <lineage>
        <taxon>Eukaryota</taxon>
        <taxon>Metazoa</taxon>
        <taxon>Ecdysozoa</taxon>
        <taxon>Arthropoda</taxon>
        <taxon>Hexapoda</taxon>
        <taxon>Insecta</taxon>
        <taxon>Pterygota</taxon>
        <taxon>Neoptera</taxon>
        <taxon>Polyneoptera</taxon>
        <taxon>Dictyoptera</taxon>
        <taxon>Blattodea</taxon>
        <taxon>Blattoidea</taxon>
        <taxon>Termitoidae</taxon>
        <taxon>Kalotermitidae</taxon>
        <taxon>Cryptotermitinae</taxon>
        <taxon>Cryptotermes</taxon>
    </lineage>
</organism>
<dbReference type="AlphaFoldDB" id="A0A2J7QGR5"/>
<dbReference type="EMBL" id="NEVH01014359">
    <property type="protein sequence ID" value="PNF27774.1"/>
    <property type="molecule type" value="Genomic_DNA"/>
</dbReference>
<feature type="non-terminal residue" evidence="1">
    <location>
        <position position="1"/>
    </location>
</feature>
<proteinExistence type="predicted"/>